<sequence>MRLYDDRLDVYLGASLQMTMPRGRARPNGKHGHVVDYRHVIHSLKRKPMALLGLVYRDKLFPRQAYSRAFEAMVAKLPARTACRNMVDLLALALAHDRACEGELAERITLDLDGGRLPDMKVLRALFMPDIAALPEIIVSYTSLSLYDELATVFTGVAA</sequence>
<geneLocation type="plasmid" evidence="1">
    <name>pCAUL02</name>
</geneLocation>
<keyword evidence="1" id="KW-0614">Plasmid</keyword>
<dbReference type="HOGENOM" id="CLU_131405_0_0_5"/>
<reference evidence="1" key="1">
    <citation type="submission" date="2008-01" db="EMBL/GenBank/DDBJ databases">
        <title>Complete sequence of plasmid2 pCAUL02 of Caulobacter sp. K31.</title>
        <authorList>
            <consortium name="US DOE Joint Genome Institute"/>
            <person name="Copeland A."/>
            <person name="Lucas S."/>
            <person name="Lapidus A."/>
            <person name="Barry K."/>
            <person name="Glavina del Rio T."/>
            <person name="Dalin E."/>
            <person name="Tice H."/>
            <person name="Pitluck S."/>
            <person name="Bruce D."/>
            <person name="Goodwin L."/>
            <person name="Thompson L.S."/>
            <person name="Brettin T."/>
            <person name="Detter J.C."/>
            <person name="Han C."/>
            <person name="Schmutz J."/>
            <person name="Larimer F."/>
            <person name="Land M."/>
            <person name="Hauser L."/>
            <person name="Kyrpides N."/>
            <person name="Kim E."/>
            <person name="Stephens C."/>
            <person name="Richardson P."/>
        </authorList>
    </citation>
    <scope>NUCLEOTIDE SEQUENCE [LARGE SCALE GENOMIC DNA]</scope>
    <source>
        <strain evidence="1">K31</strain>
        <plasmid evidence="1">pCAUL02</plasmid>
    </source>
</reference>
<gene>
    <name evidence="1" type="ordered locus">Caul_5416</name>
</gene>
<dbReference type="EMBL" id="CP000929">
    <property type="protein sequence ID" value="ABZ74531.1"/>
    <property type="molecule type" value="Genomic_DNA"/>
</dbReference>
<protein>
    <submittedName>
        <fullName evidence="1">Putative transposase</fullName>
    </submittedName>
</protein>
<evidence type="ECO:0000313" key="1">
    <source>
        <dbReference type="EMBL" id="ABZ74531.1"/>
    </source>
</evidence>
<name>B0T9Y2_CAUSK</name>
<dbReference type="AlphaFoldDB" id="B0T9Y2"/>
<dbReference type="eggNOG" id="COG4584">
    <property type="taxonomic scope" value="Bacteria"/>
</dbReference>
<proteinExistence type="predicted"/>
<dbReference type="KEGG" id="cak:Caul_5416"/>
<organism evidence="1">
    <name type="scientific">Caulobacter sp. (strain K31)</name>
    <dbReference type="NCBI Taxonomy" id="366602"/>
    <lineage>
        <taxon>Bacteria</taxon>
        <taxon>Pseudomonadati</taxon>
        <taxon>Pseudomonadota</taxon>
        <taxon>Alphaproteobacteria</taxon>
        <taxon>Caulobacterales</taxon>
        <taxon>Caulobacteraceae</taxon>
        <taxon>Caulobacter</taxon>
    </lineage>
</organism>
<accession>B0T9Y2</accession>